<name>A0A0F9JTD4_9ZZZZ</name>
<gene>
    <name evidence="1" type="ORF">LCGC14_1488220</name>
</gene>
<evidence type="ECO:0000313" key="1">
    <source>
        <dbReference type="EMBL" id="KKM65746.1"/>
    </source>
</evidence>
<accession>A0A0F9JTD4</accession>
<protein>
    <submittedName>
        <fullName evidence="1">Uncharacterized protein</fullName>
    </submittedName>
</protein>
<reference evidence="1" key="1">
    <citation type="journal article" date="2015" name="Nature">
        <title>Complex archaea that bridge the gap between prokaryotes and eukaryotes.</title>
        <authorList>
            <person name="Spang A."/>
            <person name="Saw J.H."/>
            <person name="Jorgensen S.L."/>
            <person name="Zaremba-Niedzwiedzka K."/>
            <person name="Martijn J."/>
            <person name="Lind A.E."/>
            <person name="van Eijk R."/>
            <person name="Schleper C."/>
            <person name="Guy L."/>
            <person name="Ettema T.J."/>
        </authorList>
    </citation>
    <scope>NUCLEOTIDE SEQUENCE</scope>
</reference>
<dbReference type="AlphaFoldDB" id="A0A0F9JTD4"/>
<organism evidence="1">
    <name type="scientific">marine sediment metagenome</name>
    <dbReference type="NCBI Taxonomy" id="412755"/>
    <lineage>
        <taxon>unclassified sequences</taxon>
        <taxon>metagenomes</taxon>
        <taxon>ecological metagenomes</taxon>
    </lineage>
</organism>
<sequence length="152" mass="16517">MPYIGPGNLLYAYDSTRGKNLSLQRVNFPLNHDTSSGNLVWLQLARHVSTIGETGYPMLRDATITNITAMCRQINTGDIELQVTKNDDEAGTDLIRLQFPQTGADASPTVISGSLNIDLDQADFVQGIVKDNGSGGIINNPILVIEVAWRDS</sequence>
<comment type="caution">
    <text evidence="1">The sequence shown here is derived from an EMBL/GenBank/DDBJ whole genome shotgun (WGS) entry which is preliminary data.</text>
</comment>
<proteinExistence type="predicted"/>
<dbReference type="EMBL" id="LAZR01010670">
    <property type="protein sequence ID" value="KKM65746.1"/>
    <property type="molecule type" value="Genomic_DNA"/>
</dbReference>